<evidence type="ECO:0000256" key="4">
    <source>
        <dbReference type="ARBA" id="ARBA00022475"/>
    </source>
</evidence>
<dbReference type="KEGG" id="pami:JCM7686_pAMI6p166"/>
<feature type="transmembrane region" description="Helical" evidence="9">
    <location>
        <begin position="916"/>
        <end position="939"/>
    </location>
</feature>
<feature type="transmembrane region" description="Helical" evidence="9">
    <location>
        <begin position="865"/>
        <end position="883"/>
    </location>
</feature>
<evidence type="ECO:0000256" key="1">
    <source>
        <dbReference type="ARBA" id="ARBA00004429"/>
    </source>
</evidence>
<dbReference type="Gene3D" id="3.30.2090.10">
    <property type="entry name" value="Multidrug efflux transporter AcrB TolC docking domain, DN and DC subdomains"/>
    <property type="match status" value="2"/>
</dbReference>
<dbReference type="HOGENOM" id="CLU_002755_0_1_5"/>
<dbReference type="Gene3D" id="1.20.1640.10">
    <property type="entry name" value="Multidrug efflux transporter AcrB transmembrane domain"/>
    <property type="match status" value="2"/>
</dbReference>
<dbReference type="Gene3D" id="3.30.70.1320">
    <property type="entry name" value="Multidrug efflux transporter AcrB pore domain like"/>
    <property type="match status" value="1"/>
</dbReference>
<evidence type="ECO:0000313" key="11">
    <source>
        <dbReference type="Proteomes" id="UP000015480"/>
    </source>
</evidence>
<evidence type="ECO:0000256" key="3">
    <source>
        <dbReference type="ARBA" id="ARBA00022448"/>
    </source>
</evidence>
<dbReference type="AlphaFoldDB" id="S5Z269"/>
<keyword evidence="11" id="KW-1185">Reference proteome</keyword>
<evidence type="ECO:0000256" key="7">
    <source>
        <dbReference type="ARBA" id="ARBA00022989"/>
    </source>
</evidence>
<gene>
    <name evidence="10" type="ORF">JCM7686_pAMI6p166</name>
</gene>
<feature type="transmembrane region" description="Helical" evidence="9">
    <location>
        <begin position="340"/>
        <end position="359"/>
    </location>
</feature>
<evidence type="ECO:0000256" key="5">
    <source>
        <dbReference type="ARBA" id="ARBA00022519"/>
    </source>
</evidence>
<keyword evidence="3 9" id="KW-0813">Transport</keyword>
<feature type="transmembrane region" description="Helical" evidence="9">
    <location>
        <begin position="536"/>
        <end position="553"/>
    </location>
</feature>
<dbReference type="RefSeq" id="WP_020953267.1">
    <property type="nucleotide sequence ID" value="NC_022044.1"/>
</dbReference>
<keyword evidence="6 9" id="KW-0812">Transmembrane</keyword>
<feature type="transmembrane region" description="Helical" evidence="9">
    <location>
        <begin position="890"/>
        <end position="910"/>
    </location>
</feature>
<comment type="caution">
    <text evidence="9">Lacks conserved residue(s) required for the propagation of feature annotation.</text>
</comment>
<feature type="transmembrane region" description="Helical" evidence="9">
    <location>
        <begin position="993"/>
        <end position="1020"/>
    </location>
</feature>
<dbReference type="Pfam" id="PF00873">
    <property type="entry name" value="ACR_tran"/>
    <property type="match status" value="1"/>
</dbReference>
<dbReference type="FunFam" id="3.30.70.1430:FF:000001">
    <property type="entry name" value="Efflux pump membrane transporter"/>
    <property type="match status" value="1"/>
</dbReference>
<dbReference type="PANTHER" id="PTHR32063">
    <property type="match status" value="1"/>
</dbReference>
<comment type="similarity">
    <text evidence="2 9">Belongs to the resistance-nodulation-cell division (RND) (TC 2.A.6) family.</text>
</comment>
<dbReference type="InterPro" id="IPR004764">
    <property type="entry name" value="MdtF-like"/>
</dbReference>
<evidence type="ECO:0000256" key="9">
    <source>
        <dbReference type="RuleBase" id="RU364070"/>
    </source>
</evidence>
<dbReference type="InterPro" id="IPR027463">
    <property type="entry name" value="AcrB_DN_DC_subdom"/>
</dbReference>
<dbReference type="FunFam" id="1.20.1640.10:FF:000001">
    <property type="entry name" value="Efflux pump membrane transporter"/>
    <property type="match status" value="1"/>
</dbReference>
<dbReference type="PANTHER" id="PTHR32063:SF10">
    <property type="entry name" value="EFFLUX PUMP MEMBRANE TRANSPORTER"/>
    <property type="match status" value="1"/>
</dbReference>
<dbReference type="NCBIfam" id="NF000282">
    <property type="entry name" value="RND_permease_1"/>
    <property type="match status" value="1"/>
</dbReference>
<dbReference type="EMBL" id="CP006654">
    <property type="protein sequence ID" value="AGT11496.1"/>
    <property type="molecule type" value="Genomic_DNA"/>
</dbReference>
<dbReference type="GO" id="GO:0042910">
    <property type="term" value="F:xenobiotic transmembrane transporter activity"/>
    <property type="evidence" value="ECO:0007669"/>
    <property type="project" value="TreeGrafter"/>
</dbReference>
<keyword evidence="7 9" id="KW-1133">Transmembrane helix</keyword>
<dbReference type="Gene3D" id="3.30.70.1430">
    <property type="entry name" value="Multidrug efflux transporter AcrB pore domain"/>
    <property type="match status" value="2"/>
</dbReference>
<dbReference type="GO" id="GO:0015562">
    <property type="term" value="F:efflux transmembrane transporter activity"/>
    <property type="evidence" value="ECO:0007669"/>
    <property type="project" value="InterPro"/>
</dbReference>
<dbReference type="OrthoDB" id="9807350at2"/>
<dbReference type="Gene3D" id="3.30.70.1440">
    <property type="entry name" value="Multidrug efflux transporter AcrB pore domain"/>
    <property type="match status" value="1"/>
</dbReference>
<dbReference type="GO" id="GO:0005886">
    <property type="term" value="C:plasma membrane"/>
    <property type="evidence" value="ECO:0007669"/>
    <property type="project" value="UniProtKB-SubCell"/>
</dbReference>
<keyword evidence="10" id="KW-0614">Plasmid</keyword>
<feature type="transmembrane region" description="Helical" evidence="9">
    <location>
        <begin position="440"/>
        <end position="458"/>
    </location>
</feature>
<dbReference type="InterPro" id="IPR001036">
    <property type="entry name" value="Acrflvin-R"/>
</dbReference>
<protein>
    <recommendedName>
        <fullName evidence="9">Efflux pump membrane transporter</fullName>
    </recommendedName>
</protein>
<comment type="subcellular location">
    <subcellularLocation>
        <location evidence="1 9">Cell inner membrane</location>
        <topology evidence="1 9">Multi-pass membrane protein</topology>
    </subcellularLocation>
</comment>
<feature type="transmembrane region" description="Helical" evidence="9">
    <location>
        <begin position="470"/>
        <end position="497"/>
    </location>
</feature>
<accession>S5Z269</accession>
<reference evidence="10 11" key="1">
    <citation type="journal article" date="2014" name="BMC Genomics">
        <title>Architecture and functions of a multipartite genome of the methylotrophic bacterium Paracoccus aminophilus JCM 7686, containing primary and secondary chromids.</title>
        <authorList>
            <person name="Dziewit L."/>
            <person name="Czarnecki J."/>
            <person name="Wibberg D."/>
            <person name="Radlinska M."/>
            <person name="Mrozek P."/>
            <person name="Szymczak M."/>
            <person name="Schluter A."/>
            <person name="Puhler A."/>
            <person name="Bartosik D."/>
        </authorList>
    </citation>
    <scope>NUCLEOTIDE SEQUENCE [LARGE SCALE GENOMIC DNA]</scope>
    <source>
        <strain evidence="10">JCM 7686</strain>
        <plasmid evidence="11">Plasmid pAMI6</plasmid>
    </source>
</reference>
<proteinExistence type="inferred from homology"/>
<dbReference type="Proteomes" id="UP000015480">
    <property type="component" value="Plasmid pAMI6"/>
</dbReference>
<sequence>MSQIFIHRPVLAWVISIFIVIAGVISVRQIPVAQYPQVAPPQISISTIYTGASPQQIYEAVAQPIEEQLNSVQNLIYYESTADSSGALSISATFAPGTDIAKAQIDVQNAVSRVQALLPQSVTNQGVLVEEASAGFLMIVALTSSDGSMDATSLGDYINRNVVGELSRIPGIGRAQVFASKKAMRIWLDPDKLQGLNLSSSDIVNAIRAQNAQVSAGKVGADPNPISQQLTATVLLKGQLNTVDEFKAIVLRANQDGSTVRLGDVARVEVGAESYNFTSHLNNQPAAMVGLQLSSTGNALSASAAVAAKMEELKQFFPQGVQYSIPYDTTPFVAASIDKVIHTLGEAMLLVFVVMFIFLQNIRYTLIPTIVVPIALAGTIAVMLAAGFSINVLTMFAMVLAIGILVDDAIVVIENVERIMATEGLGPVAAAQKAMSQIQGAIVGITLVLAAVFIPMAFFPGATGIIYRQFALTMVVSILFSAFLALTLTPALCATFLKPISGHHERRGFFGWFNRNFDRATNAYAGGVKRSISGRLLLMVVYAALCYGVFFGFTRLPTSFLPNEDQGFVITDVQTPATASSNRTDEVLAQVTDMYKAMPEVENVVTVRGFSFSGQGPNAGIAFTTFKDWADRSKSAQDIANGANMQLFMMKDAQAFSLSPPPIPGFGTTGGFDFRLQDRGGLGQQALDAAAAQLMQQATESGYVMGLRKAGLPPAAQVFVNIDREKANAFGVVFADISSTLSQYLGSAYVNDFPNAGRMQRVVLQANEDSRMQAEDILKLTVRNSNGGMVPFSSFATVDWEQGPSQVVGYNGYPAVRISGMATPAYSSGEAMAKMEELASQLPQGFGYEWTGQSLEEIQSGDTSTLLFGMSVVFIFLLLSGLYESWQIPLSVMLVVPLGILGCVAAMFIMKMPNDVYFKVGLIAIIGLSAKNAILIVEFAKDLRAEGEKLIDAAVHAAKLRFRPILMTSLAFTLGVVPLAIATGPSAASQNAIGTGVIGGMIAATILSIFFVPVFFVFVLQLFSRITGRDPNIDPQIAKLQAAEAEAIAHSERQTRKAQNDVSGH</sequence>
<dbReference type="SUPFAM" id="SSF82693">
    <property type="entry name" value="Multidrug efflux transporter AcrB pore domain, PN1, PN2, PC1 and PC2 subdomains"/>
    <property type="match status" value="3"/>
</dbReference>
<dbReference type="PATRIC" id="fig|1367847.3.peg.4478"/>
<keyword evidence="5 9" id="KW-0997">Cell inner membrane</keyword>
<dbReference type="NCBIfam" id="TIGR00915">
    <property type="entry name" value="2A0602"/>
    <property type="match status" value="1"/>
</dbReference>
<dbReference type="SUPFAM" id="SSF82714">
    <property type="entry name" value="Multidrug efflux transporter AcrB TolC docking domain, DN and DC subdomains"/>
    <property type="match status" value="2"/>
</dbReference>
<organism evidence="10 11">
    <name type="scientific">Paracoccus aminophilus JCM 7686</name>
    <dbReference type="NCBI Taxonomy" id="1367847"/>
    <lineage>
        <taxon>Bacteria</taxon>
        <taxon>Pseudomonadati</taxon>
        <taxon>Pseudomonadota</taxon>
        <taxon>Alphaproteobacteria</taxon>
        <taxon>Rhodobacterales</taxon>
        <taxon>Paracoccaceae</taxon>
        <taxon>Paracoccus</taxon>
    </lineage>
</organism>
<dbReference type="GO" id="GO:0009636">
    <property type="term" value="P:response to toxic substance"/>
    <property type="evidence" value="ECO:0007669"/>
    <property type="project" value="UniProtKB-ARBA"/>
</dbReference>
<geneLocation type="plasmid" evidence="10 11">
    <name>pAMI6</name>
</geneLocation>
<dbReference type="SUPFAM" id="SSF82866">
    <property type="entry name" value="Multidrug efflux transporter AcrB transmembrane domain"/>
    <property type="match status" value="2"/>
</dbReference>
<dbReference type="PRINTS" id="PR00702">
    <property type="entry name" value="ACRIFLAVINRP"/>
</dbReference>
<evidence type="ECO:0000256" key="8">
    <source>
        <dbReference type="ARBA" id="ARBA00023136"/>
    </source>
</evidence>
<evidence type="ECO:0000313" key="10">
    <source>
        <dbReference type="EMBL" id="AGT11496.1"/>
    </source>
</evidence>
<evidence type="ECO:0000256" key="6">
    <source>
        <dbReference type="ARBA" id="ARBA00022692"/>
    </source>
</evidence>
<name>S5Z269_PARAH</name>
<keyword evidence="8 9" id="KW-0472">Membrane</keyword>
<evidence type="ECO:0000256" key="2">
    <source>
        <dbReference type="ARBA" id="ARBA00010942"/>
    </source>
</evidence>
<feature type="transmembrane region" description="Helical" evidence="9">
    <location>
        <begin position="960"/>
        <end position="981"/>
    </location>
</feature>
<feature type="transmembrane region" description="Helical" evidence="9">
    <location>
        <begin position="366"/>
        <end position="386"/>
    </location>
</feature>
<keyword evidence="4" id="KW-1003">Cell membrane</keyword>
<feature type="transmembrane region" description="Helical" evidence="9">
    <location>
        <begin position="392"/>
        <end position="413"/>
    </location>
</feature>